<reference evidence="1 2" key="1">
    <citation type="submission" date="2018-06" db="EMBL/GenBank/DDBJ databases">
        <authorList>
            <consortium name="Pathogen Informatics"/>
            <person name="Doyle S."/>
        </authorList>
    </citation>
    <scope>NUCLEOTIDE SEQUENCE [LARGE SCALE GENOMIC DNA]</scope>
    <source>
        <strain evidence="1 2">NCTC12278</strain>
    </source>
</reference>
<proteinExistence type="predicted"/>
<evidence type="ECO:0000313" key="2">
    <source>
        <dbReference type="Proteomes" id="UP000249495"/>
    </source>
</evidence>
<dbReference type="AlphaFoldDB" id="A0A2X3VPD3"/>
<dbReference type="KEGG" id="sfer:NCTC12278_01910"/>
<evidence type="ECO:0000313" key="1">
    <source>
        <dbReference type="EMBL" id="SQF41308.1"/>
    </source>
</evidence>
<protein>
    <submittedName>
        <fullName evidence="1">Uncharacterized protein</fullName>
    </submittedName>
</protein>
<dbReference type="EMBL" id="LS483343">
    <property type="protein sequence ID" value="SQF41308.1"/>
    <property type="molecule type" value="Genomic_DNA"/>
</dbReference>
<sequence>MTQASVFVNYLYKESKLLVNPTNIITDTRTNRVN</sequence>
<dbReference type="Proteomes" id="UP000249495">
    <property type="component" value="Chromosome 1"/>
</dbReference>
<keyword evidence="2" id="KW-1185">Reference proteome</keyword>
<organism evidence="1 2">
    <name type="scientific">Streptococcus ferus</name>
    <dbReference type="NCBI Taxonomy" id="1345"/>
    <lineage>
        <taxon>Bacteria</taxon>
        <taxon>Bacillati</taxon>
        <taxon>Bacillota</taxon>
        <taxon>Bacilli</taxon>
        <taxon>Lactobacillales</taxon>
        <taxon>Streptococcaceae</taxon>
        <taxon>Streptococcus</taxon>
    </lineage>
</organism>
<accession>A0A2X3VPD3</accession>
<gene>
    <name evidence="1" type="ORF">NCTC12278_01910</name>
</gene>
<name>A0A2X3VPD3_9STRE</name>